<evidence type="ECO:0000256" key="2">
    <source>
        <dbReference type="ARBA" id="ARBA00022475"/>
    </source>
</evidence>
<gene>
    <name evidence="7" type="ORF">KPS_001621</name>
</gene>
<keyword evidence="2" id="KW-1003">Cell membrane</keyword>
<name>A0ABY9R5H4_9BACT</name>
<evidence type="ECO:0000256" key="3">
    <source>
        <dbReference type="ARBA" id="ARBA00022692"/>
    </source>
</evidence>
<dbReference type="PANTHER" id="PTHR30086">
    <property type="entry name" value="ARGININE EXPORTER PROTEIN ARGO"/>
    <property type="match status" value="1"/>
</dbReference>
<dbReference type="InterPro" id="IPR001123">
    <property type="entry name" value="LeuE-type"/>
</dbReference>
<dbReference type="Pfam" id="PF01810">
    <property type="entry name" value="LysE"/>
    <property type="match status" value="1"/>
</dbReference>
<protein>
    <submittedName>
        <fullName evidence="7">LysE family translocator</fullName>
    </submittedName>
</protein>
<evidence type="ECO:0000256" key="5">
    <source>
        <dbReference type="ARBA" id="ARBA00023136"/>
    </source>
</evidence>
<feature type="transmembrane region" description="Helical" evidence="6">
    <location>
        <begin position="35"/>
        <end position="55"/>
    </location>
</feature>
<evidence type="ECO:0000313" key="8">
    <source>
        <dbReference type="Proteomes" id="UP001180616"/>
    </source>
</evidence>
<evidence type="ECO:0000313" key="7">
    <source>
        <dbReference type="EMBL" id="WMW66984.1"/>
    </source>
</evidence>
<dbReference type="PIRSF" id="PIRSF006324">
    <property type="entry name" value="LeuE"/>
    <property type="match status" value="1"/>
</dbReference>
<evidence type="ECO:0000256" key="6">
    <source>
        <dbReference type="SAM" id="Phobius"/>
    </source>
</evidence>
<dbReference type="Proteomes" id="UP001180616">
    <property type="component" value="Chromosome"/>
</dbReference>
<sequence>MDHEFLAFLGLAALLVVTPGPDTMLVVRNSLRVGARGGVATTLGCVSGLLVHVVFSGLGVSAVLVHSAGAFHVVRLVGAAYLVWLGVRALHGAWKGGPDVPASPIVHDGPVTPDACGTSGATASGPAHWRAYRAASRGMVCRAWMEGFLSNVLNPKVAVFYLAVLPSVVAAGGMADGVAASGAGALGGAFVRACLFGGMQAVVAVLWFSFLSVSVHRARATLLRPGVQRALEGGVGGLMVGFGLRLALDRG</sequence>
<keyword evidence="5 6" id="KW-0472">Membrane</keyword>
<keyword evidence="8" id="KW-1185">Reference proteome</keyword>
<accession>A0ABY9R5H4</accession>
<comment type="subcellular location">
    <subcellularLocation>
        <location evidence="1">Cell membrane</location>
        <topology evidence="1">Multi-pass membrane protein</topology>
    </subcellularLocation>
</comment>
<dbReference type="RefSeq" id="WP_309542834.1">
    <property type="nucleotide sequence ID" value="NZ_CP133659.1"/>
</dbReference>
<dbReference type="PANTHER" id="PTHR30086:SF20">
    <property type="entry name" value="ARGININE EXPORTER PROTEIN ARGO-RELATED"/>
    <property type="match status" value="1"/>
</dbReference>
<proteinExistence type="predicted"/>
<keyword evidence="4 6" id="KW-1133">Transmembrane helix</keyword>
<organism evidence="7 8">
    <name type="scientific">Nitratidesulfovibrio liaohensis</name>
    <dbReference type="NCBI Taxonomy" id="2604158"/>
    <lineage>
        <taxon>Bacteria</taxon>
        <taxon>Pseudomonadati</taxon>
        <taxon>Thermodesulfobacteriota</taxon>
        <taxon>Desulfovibrionia</taxon>
        <taxon>Desulfovibrionales</taxon>
        <taxon>Desulfovibrionaceae</taxon>
        <taxon>Nitratidesulfovibrio</taxon>
    </lineage>
</organism>
<evidence type="ECO:0000256" key="4">
    <source>
        <dbReference type="ARBA" id="ARBA00022989"/>
    </source>
</evidence>
<feature type="transmembrane region" description="Helical" evidence="6">
    <location>
        <begin position="190"/>
        <end position="210"/>
    </location>
</feature>
<feature type="transmembrane region" description="Helical" evidence="6">
    <location>
        <begin position="158"/>
        <end position="178"/>
    </location>
</feature>
<dbReference type="EMBL" id="CP133659">
    <property type="protein sequence ID" value="WMW66984.1"/>
    <property type="molecule type" value="Genomic_DNA"/>
</dbReference>
<feature type="transmembrane region" description="Helical" evidence="6">
    <location>
        <begin position="62"/>
        <end position="84"/>
    </location>
</feature>
<evidence type="ECO:0000256" key="1">
    <source>
        <dbReference type="ARBA" id="ARBA00004651"/>
    </source>
</evidence>
<reference evidence="7" key="1">
    <citation type="submission" date="2023-09" db="EMBL/GenBank/DDBJ databases">
        <authorList>
            <consortium name="CW5 consortium"/>
            <person name="Lu C.-W."/>
        </authorList>
    </citation>
    <scope>NUCLEOTIDE SEQUENCE</scope>
    <source>
        <strain evidence="7">KPS</strain>
    </source>
</reference>
<keyword evidence="3 6" id="KW-0812">Transmembrane</keyword>